<accession>A0ABQ1IZL3</accession>
<reference evidence="3" key="1">
    <citation type="journal article" date="2019" name="Int. J. Syst. Evol. Microbiol.">
        <title>The Global Catalogue of Microorganisms (GCM) 10K type strain sequencing project: providing services to taxonomists for standard genome sequencing and annotation.</title>
        <authorList>
            <consortium name="The Broad Institute Genomics Platform"/>
            <consortium name="The Broad Institute Genome Sequencing Center for Infectious Disease"/>
            <person name="Wu L."/>
            <person name="Ma J."/>
        </authorList>
    </citation>
    <scope>NUCLEOTIDE SEQUENCE [LARGE SCALE GENOMIC DNA]</scope>
    <source>
        <strain evidence="3">CGMCC 1.12851</strain>
    </source>
</reference>
<keyword evidence="1" id="KW-0472">Membrane</keyword>
<dbReference type="RefSeq" id="WP_188512970.1">
    <property type="nucleotide sequence ID" value="NZ_BMGD01000001.1"/>
</dbReference>
<gene>
    <name evidence="2" type="ORF">GCM10010833_07370</name>
</gene>
<evidence type="ECO:0000313" key="3">
    <source>
        <dbReference type="Proteomes" id="UP000614261"/>
    </source>
</evidence>
<evidence type="ECO:0000256" key="1">
    <source>
        <dbReference type="SAM" id="Phobius"/>
    </source>
</evidence>
<feature type="transmembrane region" description="Helical" evidence="1">
    <location>
        <begin position="82"/>
        <end position="102"/>
    </location>
</feature>
<comment type="caution">
    <text evidence="2">The sequence shown here is derived from an EMBL/GenBank/DDBJ whole genome shotgun (WGS) entry which is preliminary data.</text>
</comment>
<evidence type="ECO:0000313" key="2">
    <source>
        <dbReference type="EMBL" id="GGB55200.1"/>
    </source>
</evidence>
<keyword evidence="1" id="KW-1133">Transmembrane helix</keyword>
<keyword evidence="1" id="KW-0812">Transmembrane</keyword>
<feature type="transmembrane region" description="Helical" evidence="1">
    <location>
        <begin position="43"/>
        <end position="62"/>
    </location>
</feature>
<proteinExistence type="predicted"/>
<keyword evidence="3" id="KW-1185">Reference proteome</keyword>
<name>A0ABQ1IZL3_9SPHN</name>
<dbReference type="Proteomes" id="UP000614261">
    <property type="component" value="Unassembled WGS sequence"/>
</dbReference>
<sequence length="104" mass="11296">MFKASVVLLSGLLLWAAWFVIAYALHGAQCAGGFALYRTSGQIAQIGLWVVSLGVIVLQARFVQRWGVRHDLAPRLMRSARYLQITAIAATVFVGLPVLVLAPC</sequence>
<organism evidence="2 3">
    <name type="scientific">Blastomonas aquatica</name>
    <dbReference type="NCBI Taxonomy" id="1510276"/>
    <lineage>
        <taxon>Bacteria</taxon>
        <taxon>Pseudomonadati</taxon>
        <taxon>Pseudomonadota</taxon>
        <taxon>Alphaproteobacteria</taxon>
        <taxon>Sphingomonadales</taxon>
        <taxon>Sphingomonadaceae</taxon>
        <taxon>Blastomonas</taxon>
    </lineage>
</organism>
<protein>
    <submittedName>
        <fullName evidence="2">Uncharacterized protein</fullName>
    </submittedName>
</protein>
<dbReference type="EMBL" id="BMGD01000001">
    <property type="protein sequence ID" value="GGB55200.1"/>
    <property type="molecule type" value="Genomic_DNA"/>
</dbReference>